<dbReference type="GO" id="GO:0008379">
    <property type="term" value="F:thioredoxin peroxidase activity"/>
    <property type="evidence" value="ECO:0007669"/>
    <property type="project" value="InterPro"/>
</dbReference>
<dbReference type="OrthoDB" id="1882547at2759"/>
<evidence type="ECO:0000313" key="10">
    <source>
        <dbReference type="Proteomes" id="UP000053825"/>
    </source>
</evidence>
<dbReference type="InterPro" id="IPR037944">
    <property type="entry name" value="PRX5-like"/>
</dbReference>
<keyword evidence="10" id="KW-1185">Reference proteome</keyword>
<dbReference type="EMBL" id="KQ414756">
    <property type="protein sequence ID" value="KOC61637.1"/>
    <property type="molecule type" value="Genomic_DNA"/>
</dbReference>
<comment type="catalytic activity">
    <reaction evidence="7">
        <text>a hydroperoxide + [thioredoxin]-dithiol = an alcohol + [thioredoxin]-disulfide + H2O</text>
        <dbReference type="Rhea" id="RHEA:62620"/>
        <dbReference type="Rhea" id="RHEA-COMP:10698"/>
        <dbReference type="Rhea" id="RHEA-COMP:10700"/>
        <dbReference type="ChEBI" id="CHEBI:15377"/>
        <dbReference type="ChEBI" id="CHEBI:29950"/>
        <dbReference type="ChEBI" id="CHEBI:30879"/>
        <dbReference type="ChEBI" id="CHEBI:35924"/>
        <dbReference type="ChEBI" id="CHEBI:50058"/>
        <dbReference type="EC" id="1.11.1.24"/>
    </reaction>
</comment>
<dbReference type="CDD" id="cd03013">
    <property type="entry name" value="PRX5_like"/>
    <property type="match status" value="1"/>
</dbReference>
<comment type="similarity">
    <text evidence="2 7">Belongs to the peroxiredoxin family. Prx5 subfamily.</text>
</comment>
<protein>
    <recommendedName>
        <fullName evidence="7">Peroxiredoxin-5</fullName>
        <ecNumber evidence="7">1.11.1.24</ecNumber>
    </recommendedName>
</protein>
<dbReference type="STRING" id="597456.A0A0L7QSL9"/>
<evidence type="ECO:0000256" key="4">
    <source>
        <dbReference type="ARBA" id="ARBA00022862"/>
    </source>
</evidence>
<dbReference type="GO" id="GO:0005777">
    <property type="term" value="C:peroxisome"/>
    <property type="evidence" value="ECO:0007669"/>
    <property type="project" value="TreeGrafter"/>
</dbReference>
<dbReference type="SUPFAM" id="SSF52833">
    <property type="entry name" value="Thioredoxin-like"/>
    <property type="match status" value="1"/>
</dbReference>
<evidence type="ECO:0000256" key="6">
    <source>
        <dbReference type="PIRSR" id="PIRSR637944-1"/>
    </source>
</evidence>
<dbReference type="GO" id="GO:0005739">
    <property type="term" value="C:mitochondrion"/>
    <property type="evidence" value="ECO:0007669"/>
    <property type="project" value="TreeGrafter"/>
</dbReference>
<accession>A0A0L7QSL9</accession>
<keyword evidence="5 7" id="KW-0560">Oxidoreductase</keyword>
<dbReference type="PANTHER" id="PTHR10430:SF16">
    <property type="entry name" value="PEROXIREDOXIN-5, MITOCHONDRIAL"/>
    <property type="match status" value="1"/>
</dbReference>
<evidence type="ECO:0000256" key="3">
    <source>
        <dbReference type="ARBA" id="ARBA00022559"/>
    </source>
</evidence>
<dbReference type="PANTHER" id="PTHR10430">
    <property type="entry name" value="PEROXIREDOXIN"/>
    <property type="match status" value="1"/>
</dbReference>
<gene>
    <name evidence="9" type="ORF">WH47_05785</name>
</gene>
<dbReference type="AlphaFoldDB" id="A0A0L7QSL9"/>
<proteinExistence type="inferred from homology"/>
<organism evidence="9 10">
    <name type="scientific">Habropoda laboriosa</name>
    <dbReference type="NCBI Taxonomy" id="597456"/>
    <lineage>
        <taxon>Eukaryota</taxon>
        <taxon>Metazoa</taxon>
        <taxon>Ecdysozoa</taxon>
        <taxon>Arthropoda</taxon>
        <taxon>Hexapoda</taxon>
        <taxon>Insecta</taxon>
        <taxon>Pterygota</taxon>
        <taxon>Neoptera</taxon>
        <taxon>Endopterygota</taxon>
        <taxon>Hymenoptera</taxon>
        <taxon>Apocrita</taxon>
        <taxon>Aculeata</taxon>
        <taxon>Apoidea</taxon>
        <taxon>Anthophila</taxon>
        <taxon>Apidae</taxon>
        <taxon>Habropoda</taxon>
    </lineage>
</organism>
<keyword evidence="7" id="KW-0676">Redox-active center</keyword>
<dbReference type="Pfam" id="PF08534">
    <property type="entry name" value="Redoxin"/>
    <property type="match status" value="1"/>
</dbReference>
<dbReference type="EC" id="1.11.1.24" evidence="7"/>
<dbReference type="InterPro" id="IPR013740">
    <property type="entry name" value="Redoxin"/>
</dbReference>
<sequence>MSHIRKGDRLPSVTLYEALPEKQINILDLVGNKRAIIFGVPGAYVPGCSRVHLRGFIEKSMDLRFLGFQEIICVAVNDPFVMSAWGNAKGASDKVRMLADPMGLYTRAIGMGVEIPELGGTRSRRYSMATVNGVVKELFIDAPNVKLMCLQTDGVPTYCT</sequence>
<dbReference type="GO" id="GO:0045454">
    <property type="term" value="P:cell redox homeostasis"/>
    <property type="evidence" value="ECO:0007669"/>
    <property type="project" value="TreeGrafter"/>
</dbReference>
<dbReference type="Gene3D" id="3.40.30.10">
    <property type="entry name" value="Glutaredoxin"/>
    <property type="match status" value="1"/>
</dbReference>
<reference evidence="9 10" key="1">
    <citation type="submission" date="2015-07" db="EMBL/GenBank/DDBJ databases">
        <title>The genome of Habropoda laboriosa.</title>
        <authorList>
            <person name="Pan H."/>
            <person name="Kapheim K."/>
        </authorList>
    </citation>
    <scope>NUCLEOTIDE SEQUENCE [LARGE SCALE GENOMIC DNA]</scope>
    <source>
        <strain evidence="9">0110345459</strain>
    </source>
</reference>
<feature type="active site" description="Cysteine sulfenic acid (-SOH) intermediate" evidence="6">
    <location>
        <position position="48"/>
    </location>
</feature>
<evidence type="ECO:0000256" key="5">
    <source>
        <dbReference type="ARBA" id="ARBA00023002"/>
    </source>
</evidence>
<evidence type="ECO:0000256" key="2">
    <source>
        <dbReference type="ARBA" id="ARBA00010505"/>
    </source>
</evidence>
<evidence type="ECO:0000259" key="8">
    <source>
        <dbReference type="Pfam" id="PF08534"/>
    </source>
</evidence>
<keyword evidence="3 7" id="KW-0575">Peroxidase</keyword>
<dbReference type="GO" id="GO:0042744">
    <property type="term" value="P:hydrogen peroxide catabolic process"/>
    <property type="evidence" value="ECO:0007669"/>
    <property type="project" value="TreeGrafter"/>
</dbReference>
<feature type="domain" description="Redoxin" evidence="8">
    <location>
        <begin position="6"/>
        <end position="144"/>
    </location>
</feature>
<dbReference type="InterPro" id="IPR036249">
    <property type="entry name" value="Thioredoxin-like_sf"/>
</dbReference>
<name>A0A0L7QSL9_9HYME</name>
<evidence type="ECO:0000313" key="9">
    <source>
        <dbReference type="EMBL" id="KOC61637.1"/>
    </source>
</evidence>
<keyword evidence="4 7" id="KW-0049">Antioxidant</keyword>
<dbReference type="GO" id="GO:0034599">
    <property type="term" value="P:cellular response to oxidative stress"/>
    <property type="evidence" value="ECO:0007669"/>
    <property type="project" value="InterPro"/>
</dbReference>
<evidence type="ECO:0000256" key="7">
    <source>
        <dbReference type="RuleBase" id="RU366011"/>
    </source>
</evidence>
<dbReference type="Proteomes" id="UP000053825">
    <property type="component" value="Unassembled WGS sequence"/>
</dbReference>
<comment type="function">
    <text evidence="1">Thiol-specific peroxidase that catalyzes the reduction of hydrogen peroxide and organic hydroperoxides to water and alcohols, respectively. Plays a role in cell protection against oxidative stress by detoxifying peroxides and as sensor of hydrogen peroxide-mediated signaling events.</text>
</comment>
<evidence type="ECO:0000256" key="1">
    <source>
        <dbReference type="ARBA" id="ARBA00003330"/>
    </source>
</evidence>